<dbReference type="Proteomes" id="UP001429100">
    <property type="component" value="Unassembled WGS sequence"/>
</dbReference>
<reference evidence="3" key="2">
    <citation type="submission" date="2015-08" db="EMBL/GenBank/DDBJ databases">
        <authorList>
            <person name="Babu N.S."/>
            <person name="Beckwith C.J."/>
            <person name="Beseler K.G."/>
            <person name="Brison A."/>
            <person name="Carone J.V."/>
            <person name="Caskin T.P."/>
            <person name="Diamond M."/>
            <person name="Durham M.E."/>
            <person name="Foxe J.M."/>
            <person name="Go M."/>
            <person name="Henderson B.A."/>
            <person name="Jones I.B."/>
            <person name="McGettigan J.A."/>
            <person name="Micheletti S.J."/>
            <person name="Nasrallah M.E."/>
            <person name="Ortiz D."/>
            <person name="Piller C.R."/>
            <person name="Privatt S.R."/>
            <person name="Schneider S.L."/>
            <person name="Sharp S."/>
            <person name="Smith T.C."/>
            <person name="Stanton J.D."/>
            <person name="Ullery H.E."/>
            <person name="Wilson R.J."/>
            <person name="Serrano M.G."/>
            <person name="Buck G."/>
            <person name="Lee V."/>
            <person name="Wang Y."/>
            <person name="Carvalho R."/>
            <person name="Voegtly L."/>
            <person name="Shi R."/>
            <person name="Duckworth R."/>
            <person name="Johnson A."/>
            <person name="Loviza R."/>
            <person name="Walstead R."/>
            <person name="Shah Z."/>
            <person name="Kiflezghi M."/>
            <person name="Wade K."/>
            <person name="Ball S.L."/>
            <person name="Bradley K.W."/>
            <person name="Asai D.J."/>
            <person name="Bowman C.A."/>
            <person name="Russell D.A."/>
            <person name="Pope W.H."/>
            <person name="Jacobs-Sera D."/>
            <person name="Hendrix R.W."/>
            <person name="Hatfull G.F."/>
        </authorList>
    </citation>
    <scope>NUCLEOTIDE SEQUENCE [LARGE SCALE GENOMIC DNA]</scope>
</reference>
<sequence length="486" mass="56527">MKLLIRLAVLLGILVGVYTNELNDDIVKEINLDQSYLKSVIEIVMDQYYFMYYHQGRRGGKGKWSNGIGGLPSPRIAKKYIMTFVQSDPEDNLFGGISLKFYIRMCTNLINHFPRLHHGVGGGILIAIHSYQEEEYTIVRGFCTEAGMMHFFKKEMESLIRESSKPNSLIPPLNKSIFDQYNVGGNWDDFVENCEDLIKEFKEINIKRDSSSKWSKIDFSEISDFCEEVSDDIYPNFSQSQKEWNHIYALQNYIIERKGEMRAPIIGIPSKKPDYYVAGRHQSSMYRKCLRALWDMFQYDDEINLKISGINQYETLRSFCNAAKNYYTRNGRISAYPMINIGDPPRKRKLPTDEDGLVKQILKKQRNKELKEKLLTMQMRNKFEKLQEEKIKRRREIRKNIKKSKVMPTTPDFPLEGILSPEENSSPEEIQDTINILNELPSTSFKEDGLLEPQPNISTIEKNSESNEELDNFGLEAANEEFDKLL</sequence>
<feature type="chain" id="PRO_5006627750" evidence="2">
    <location>
        <begin position="20"/>
        <end position="486"/>
    </location>
</feature>
<gene>
    <name evidence="3" type="ORF">CHUDEA6_5360</name>
    <name evidence="4" type="ORF">GY17_00000560</name>
</gene>
<feature type="region of interest" description="Disordered" evidence="1">
    <location>
        <begin position="406"/>
        <end position="426"/>
    </location>
</feature>
<dbReference type="Proteomes" id="UP000199752">
    <property type="component" value="Chromosome 6"/>
</dbReference>
<feature type="region of interest" description="Disordered" evidence="1">
    <location>
        <begin position="446"/>
        <end position="486"/>
    </location>
</feature>
<keyword evidence="2" id="KW-0732">Signal</keyword>
<evidence type="ECO:0000313" key="4">
    <source>
        <dbReference type="EMBL" id="PPS97623.1"/>
    </source>
</evidence>
<dbReference type="VEuPathDB" id="CryptoDB:GY17_00000560"/>
<dbReference type="EMBL" id="JTAI01000007">
    <property type="protein sequence ID" value="PPS97623.1"/>
    <property type="molecule type" value="Genomic_DNA"/>
</dbReference>
<dbReference type="VEuPathDB" id="CryptoDB:CHUDEA6_5360"/>
<feature type="signal peptide" evidence="2">
    <location>
        <begin position="1"/>
        <end position="19"/>
    </location>
</feature>
<name>A0A0S4THR5_CRYHO</name>
<proteinExistence type="predicted"/>
<reference evidence="4 5" key="1">
    <citation type="submission" date="2014-11" db="EMBL/GenBank/DDBJ databases">
        <title>Comparative genomic analysis of Cryptosporidium hominis reveals occurrence of genetic recombination in virulent subtypes.</title>
        <authorList>
            <person name="Guo Y."/>
            <person name="Tang K."/>
            <person name="Frace M."/>
            <person name="Li N."/>
            <person name="Roellig D.M."/>
            <person name="Sammons S."/>
            <person name="Knipe K."/>
            <person name="Rowe L."/>
            <person name="Feng Y."/>
            <person name="Xiao L."/>
        </authorList>
    </citation>
    <scope>NUCLEOTIDE SEQUENCE [LARGE SCALE GENOMIC DNA]</scope>
    <source>
        <strain evidence="4">30976</strain>
    </source>
</reference>
<protein>
    <submittedName>
        <fullName evidence="3">Uncharacterized protein</fullName>
    </submittedName>
</protein>
<dbReference type="AlphaFoldDB" id="A0A0S4THR5"/>
<accession>A0A0S4THR5</accession>
<organism evidence="3">
    <name type="scientific">Cryptosporidium hominis</name>
    <dbReference type="NCBI Taxonomy" id="237895"/>
    <lineage>
        <taxon>Eukaryota</taxon>
        <taxon>Sar</taxon>
        <taxon>Alveolata</taxon>
        <taxon>Apicomplexa</taxon>
        <taxon>Conoidasida</taxon>
        <taxon>Coccidia</taxon>
        <taxon>Eucoccidiorida</taxon>
        <taxon>Eimeriorina</taxon>
        <taxon>Cryptosporidiidae</taxon>
        <taxon>Cryptosporidium</taxon>
    </lineage>
</organism>
<evidence type="ECO:0000256" key="2">
    <source>
        <dbReference type="SAM" id="SignalP"/>
    </source>
</evidence>
<evidence type="ECO:0000313" key="3">
    <source>
        <dbReference type="EMBL" id="CUV06961.1"/>
    </source>
</evidence>
<dbReference type="VEuPathDB" id="CryptoDB:Chro.60618"/>
<dbReference type="VEuPathDB" id="CryptoDB:ChTU502y2012_382g0420"/>
<dbReference type="EMBL" id="LN877952">
    <property type="protein sequence ID" value="CUV06961.1"/>
    <property type="molecule type" value="Genomic_DNA"/>
</dbReference>
<evidence type="ECO:0000313" key="5">
    <source>
        <dbReference type="Proteomes" id="UP001429100"/>
    </source>
</evidence>
<dbReference type="OrthoDB" id="340094at2759"/>
<evidence type="ECO:0000256" key="1">
    <source>
        <dbReference type="SAM" id="MobiDB-lite"/>
    </source>
</evidence>
<reference evidence="4 5" key="3">
    <citation type="submission" date="2017-10" db="EMBL/GenBank/DDBJ databases">
        <title>Consistent, comparative and evidence-based genome annotation and re-annotation for the closely-related species, Cryptosporidium parvum, C. hominis and C. tyzzeri.</title>
        <authorList>
            <person name="Baptista R.P."/>
            <person name="Li Y."/>
            <person name="Sateriale A."/>
            <person name="Striepen B."/>
            <person name="Kissinger J.C."/>
        </authorList>
    </citation>
    <scope>NUCLEOTIDE SEQUENCE [LARGE SCALE GENOMIC DNA]</scope>
    <source>
        <strain evidence="4">30976</strain>
    </source>
</reference>
<keyword evidence="5" id="KW-1185">Reference proteome</keyword>